<evidence type="ECO:0000256" key="1">
    <source>
        <dbReference type="SAM" id="MobiDB-lite"/>
    </source>
</evidence>
<evidence type="ECO:0000313" key="2">
    <source>
        <dbReference type="EMBL" id="CAJ0560974.1"/>
    </source>
</evidence>
<name>A0AA36C750_9BILA</name>
<gene>
    <name evidence="2" type="ORF">MSPICULIGERA_LOCUS1696</name>
</gene>
<feature type="non-terminal residue" evidence="2">
    <location>
        <position position="273"/>
    </location>
</feature>
<feature type="compositionally biased region" description="Basic and acidic residues" evidence="1">
    <location>
        <begin position="254"/>
        <end position="265"/>
    </location>
</feature>
<comment type="caution">
    <text evidence="2">The sequence shown here is derived from an EMBL/GenBank/DDBJ whole genome shotgun (WGS) entry which is preliminary data.</text>
</comment>
<protein>
    <submittedName>
        <fullName evidence="2">Uncharacterized protein</fullName>
    </submittedName>
</protein>
<accession>A0AA36C750</accession>
<evidence type="ECO:0000313" key="3">
    <source>
        <dbReference type="Proteomes" id="UP001177023"/>
    </source>
</evidence>
<dbReference type="AlphaFoldDB" id="A0AA36C750"/>
<feature type="region of interest" description="Disordered" evidence="1">
    <location>
        <begin position="250"/>
        <end position="273"/>
    </location>
</feature>
<keyword evidence="3" id="KW-1185">Reference proteome</keyword>
<proteinExistence type="predicted"/>
<dbReference type="EMBL" id="CATQJA010000517">
    <property type="protein sequence ID" value="CAJ0560974.1"/>
    <property type="molecule type" value="Genomic_DNA"/>
</dbReference>
<sequence length="273" mass="30833">MDLGKLPTHPDYLIEVSHVLPPTTPEAAENFRRQVLANNLPVLTFRDVFAERGFAAIIALMWRGMTTEEPQQVVVDLSFREIRQHLEAAHQRVEWAERQKLTLLNHFKALLQESQPHLDANRVAQLEGFIGQMDAGPLAPVPGLNQQNLPPAAGRRPMIRRRFVLPPGAQAPQENDTDAPQSCVYGIEKYMVDLSVDHFYRQLDEHLVRKVDSPAVAAQEIARLEGYSEVVRQLDPFAERAANRCTIAESEAQPGERPELDRLEKIGTWATSR</sequence>
<reference evidence="2" key="1">
    <citation type="submission" date="2023-06" db="EMBL/GenBank/DDBJ databases">
        <authorList>
            <person name="Delattre M."/>
        </authorList>
    </citation>
    <scope>NUCLEOTIDE SEQUENCE</scope>
    <source>
        <strain evidence="2">AF72</strain>
    </source>
</reference>
<dbReference type="Proteomes" id="UP001177023">
    <property type="component" value="Unassembled WGS sequence"/>
</dbReference>
<organism evidence="2 3">
    <name type="scientific">Mesorhabditis spiculigera</name>
    <dbReference type="NCBI Taxonomy" id="96644"/>
    <lineage>
        <taxon>Eukaryota</taxon>
        <taxon>Metazoa</taxon>
        <taxon>Ecdysozoa</taxon>
        <taxon>Nematoda</taxon>
        <taxon>Chromadorea</taxon>
        <taxon>Rhabditida</taxon>
        <taxon>Rhabditina</taxon>
        <taxon>Rhabditomorpha</taxon>
        <taxon>Rhabditoidea</taxon>
        <taxon>Rhabditidae</taxon>
        <taxon>Mesorhabditinae</taxon>
        <taxon>Mesorhabditis</taxon>
    </lineage>
</organism>